<dbReference type="GO" id="GO:0008569">
    <property type="term" value="F:minus-end-directed microtubule motor activity"/>
    <property type="evidence" value="ECO:0007669"/>
    <property type="project" value="InterPro"/>
</dbReference>
<evidence type="ECO:0000256" key="15">
    <source>
        <dbReference type="SAM" id="Coils"/>
    </source>
</evidence>
<dbReference type="Gene3D" id="3.40.50.300">
    <property type="entry name" value="P-loop containing nucleotide triphosphate hydrolases"/>
    <property type="match status" value="5"/>
</dbReference>
<evidence type="ECO:0000256" key="7">
    <source>
        <dbReference type="ARBA" id="ARBA00022737"/>
    </source>
</evidence>
<comment type="caution">
    <text evidence="17">The sequence shown here is derived from an EMBL/GenBank/DDBJ whole genome shotgun (WGS) entry which is preliminary data.</text>
</comment>
<dbReference type="InterPro" id="IPR026983">
    <property type="entry name" value="DHC"/>
</dbReference>
<dbReference type="FunFam" id="3.40.50.300:FF:000517">
    <property type="entry name" value="Cytoplasmic dynein heavy chain 1"/>
    <property type="match status" value="1"/>
</dbReference>
<evidence type="ECO:0000256" key="14">
    <source>
        <dbReference type="ARBA" id="ARBA00033439"/>
    </source>
</evidence>
<dbReference type="EMBL" id="SPRO01000001">
    <property type="protein sequence ID" value="TIC34487.1"/>
    <property type="molecule type" value="Genomic_DNA"/>
</dbReference>
<dbReference type="GO" id="GO:0005524">
    <property type="term" value="F:ATP binding"/>
    <property type="evidence" value="ECO:0007669"/>
    <property type="project" value="UniProtKB-KW"/>
</dbReference>
<accession>A0A4T0M9C9</accession>
<evidence type="ECO:0000313" key="18">
    <source>
        <dbReference type="EMBL" id="TIC70208.1"/>
    </source>
</evidence>
<dbReference type="GO" id="GO:0072384">
    <property type="term" value="P:organelle transport along microtubule"/>
    <property type="evidence" value="ECO:0007669"/>
    <property type="project" value="UniProtKB-ARBA"/>
</dbReference>
<evidence type="ECO:0000256" key="3">
    <source>
        <dbReference type="ARBA" id="ARBA00011655"/>
    </source>
</evidence>
<dbReference type="PANTHER" id="PTHR46532">
    <property type="entry name" value="MALE FERTILITY FACTOR KL5"/>
    <property type="match status" value="1"/>
</dbReference>
<evidence type="ECO:0000313" key="20">
    <source>
        <dbReference type="Proteomes" id="UP000310708"/>
    </source>
</evidence>
<evidence type="ECO:0000259" key="16">
    <source>
        <dbReference type="SMART" id="SM00382"/>
    </source>
</evidence>
<evidence type="ECO:0000256" key="9">
    <source>
        <dbReference type="ARBA" id="ARBA00022840"/>
    </source>
</evidence>
<dbReference type="GO" id="GO:0005858">
    <property type="term" value="C:axonemal dynein complex"/>
    <property type="evidence" value="ECO:0007669"/>
    <property type="project" value="TreeGrafter"/>
</dbReference>
<evidence type="ECO:0000256" key="8">
    <source>
        <dbReference type="ARBA" id="ARBA00022741"/>
    </source>
</evidence>
<dbReference type="InterPro" id="IPR043157">
    <property type="entry name" value="Dynein_AAA1S"/>
</dbReference>
<dbReference type="Gene3D" id="1.10.472.130">
    <property type="match status" value="1"/>
</dbReference>
<comment type="similarity">
    <text evidence="2">Belongs to the dynein heavy chain family.</text>
</comment>
<keyword evidence="6" id="KW-0493">Microtubule</keyword>
<dbReference type="FunFam" id="1.10.8.1220:FF:000007">
    <property type="entry name" value="Cytoplasmic dynein heavy chain 2"/>
    <property type="match status" value="1"/>
</dbReference>
<dbReference type="InterPro" id="IPR054354">
    <property type="entry name" value="DYNC2H1-like_lid"/>
</dbReference>
<keyword evidence="13" id="KW-0206">Cytoskeleton</keyword>
<keyword evidence="8" id="KW-0547">Nucleotide-binding</keyword>
<dbReference type="CDD" id="cd00009">
    <property type="entry name" value="AAA"/>
    <property type="match status" value="2"/>
</dbReference>
<evidence type="ECO:0000256" key="6">
    <source>
        <dbReference type="ARBA" id="ARBA00022701"/>
    </source>
</evidence>
<dbReference type="Gene3D" id="3.10.490.20">
    <property type="match status" value="1"/>
</dbReference>
<dbReference type="SMART" id="SM00382">
    <property type="entry name" value="AAA"/>
    <property type="match status" value="3"/>
</dbReference>
<dbReference type="FunFam" id="1.10.8.720:FF:000003">
    <property type="entry name" value="Cytoplasmic dynein heavy chain 2"/>
    <property type="match status" value="1"/>
</dbReference>
<dbReference type="EMBL" id="SPRX01000001">
    <property type="protein sequence ID" value="TIC70208.1"/>
    <property type="molecule type" value="Genomic_DNA"/>
</dbReference>
<dbReference type="InterPro" id="IPR042219">
    <property type="entry name" value="AAA_lid_11_sf"/>
</dbReference>
<feature type="domain" description="AAA+ ATPase" evidence="16">
    <location>
        <begin position="219"/>
        <end position="493"/>
    </location>
</feature>
<dbReference type="GO" id="GO:0045505">
    <property type="term" value="F:dynein intermediate chain binding"/>
    <property type="evidence" value="ECO:0007669"/>
    <property type="project" value="InterPro"/>
</dbReference>
<evidence type="ECO:0000256" key="11">
    <source>
        <dbReference type="ARBA" id="ARBA00023054"/>
    </source>
</evidence>
<dbReference type="Pfam" id="PF12781">
    <property type="entry name" value="AAA_9"/>
    <property type="match status" value="1"/>
</dbReference>
<keyword evidence="11 15" id="KW-0175">Coiled coil</keyword>
<dbReference type="Gene3D" id="1.10.8.1220">
    <property type="match status" value="1"/>
</dbReference>
<keyword evidence="7" id="KW-0677">Repeat</keyword>
<reference evidence="19 20" key="1">
    <citation type="submission" date="2019-03" db="EMBL/GenBank/DDBJ databases">
        <title>Sequencing 25 genomes of Wallemia mellicola.</title>
        <authorList>
            <person name="Gostincar C."/>
        </authorList>
    </citation>
    <scope>NUCLEOTIDE SEQUENCE [LARGE SCALE GENOMIC DNA]</scope>
    <source>
        <strain evidence="18 20">EXF-757</strain>
        <strain evidence="17 19">EXF-8738</strain>
    </source>
</reference>
<feature type="coiled-coil region" evidence="15">
    <location>
        <begin position="1188"/>
        <end position="1219"/>
    </location>
</feature>
<dbReference type="Gene3D" id="1.20.920.30">
    <property type="match status" value="1"/>
</dbReference>
<sequence length="2655" mass="301850">MSNKQLNGQPQSGTAQVELLGKSLNINQRMGVFVTSNPGYAGRSNLPDNLKKLFRSQAMTQPDRESIAQVMLFSQGFRSAETLASKIVPFFVLCAEQLSPQPHYDFGLRALKAVLISAGNLKRDRILTSGTSSNQDDNDQVEQEILIQSVTETIVPKLIAEDVPLLTNLLSDVFPGIEYVPVDLTALKEKISQVCHERKLVQGDLWLTKVLQLYQIQRIQHGLMMVGPAGTGKTQAWQTLLQALERYDGIESVSYVIDPKAMSKEALYGTLDQTTREWNDGLFTHILRKIVDNVRGESSKRHWIIFDGDVDPEWVENLNSVLDDNKLLTLPNGERLNLPSNVRIMFEVEHLKYATPATVSRCGMIWFSGEAVTQEMYCKNYLDTLSNVPLDGDEETGIDLAVRRGEVISSNNQQVSPSLELQRKVVEILKPSFQPGMILENALQHAMSYQHIMDFTFMRALTTLFSLINKSIRNIIEHNVQHSDFPLSLERIEQYINKRFLVAIVWAFTGDSKLDIRLEMGDYLRGLTTIELPMIGQGMSLIDYDVNVANSEWFNWTEKVPTIELETHAVTAADVVVPTVDTIRHEEVLYSWLSEHKPLMLCGPPGSGKTMTLFSALRKLPDMEIVGLNFSSATTPELILKTFEQYCELRKTPNGNVLAPSQIGRWLVLFCDEINLPALDKYGTQKVISFLRQLVESNGYWRTSDMTWVQLERIQFVGACNPPTDPGRVPLTQRFLRHAPLVMVDYPGEISLNQIYGTFNRALLKTVPSLRGYAEALTGAMVSLYLESQRRFTADIQAHYIYSPRELTRWARGIFDAIKPLDTLTVEGLVRIWAHEALRLFQDRLVLADERKWTDDRIDAIALKYFHNIDSNHALARPILFSNWLSKNYVSVDRDELREFVKSRLRIFEEEELDVQLVLFDDVLDNVLRIDRVFRQVQGHALLIGVSGSGKTTLSRFVAWMNGLSIFQIKVSNKYTGDDFDEDLRTVLRRAGTKGEKICFIMDESNVLDSGFLERMNTLLANAEVPGLFEGDEHSALMTACKEGAAKDGMMLDSHEELYRWFTSQVSRNLHVVFTMNPPENGLASRAATSPALFNRCVVTWMGDWAPTSLSTVASELTDPLDVDMRDYIPPTPFPSAHPTLQAPITYRGAVVNAFVYIHLSLHEISKRLSKRQGRYNYITPRHYLDFIDQYVKLFNEKRNELEEQQRHLNVGLDKLRDTVIQVDELQKSLAVKDTQLKAKVAEGDDKLAKMLEEQKQAESNKATSIEIQAKLQEQNEHIAQRKEVVMTDLADAEPAVKSAQESVSNIKKQHLTEVRSMGNPPEAVKLAMESVCTVLGHKLDGWKTVQGIIRRDDFISSIVNFDTTKQMSKNLSDRIKNDFMSRPKYNFEDINRASKACGPLVRWVIAQVHFAEILDRVGPLRNEVKYLEDKSLHTQKQASAIIDMIKELEESIEKYKGEYAGLISEQQAIKSEIERVQKKVERSKTLLNSLSSEQERWETSSKTFESQMSTIVGDVLLSAAFLAYAGFFDQQYREGMWNGWSTYLSDAGIKYKQELSFADYLSTADDRLSWQSKSLPADTLCTENAIMMKRFNRFPLIIDPSGQASNFLINEYKGSNRKLNVTSFSDNSFLKQLESAMRFGNPILVQDVEFLDPIINPILNKEIRRTGGRILIRIGNQDIDYSPTFNMFLMTRDPSVEFSPDICSRVTFVNFTMTRSSLQSQSLDQVLKSERPDVDAKRTNLLKLQGEFRLRLHFLEKALLQALNQSTGNILDDDKVIETLETLKKEAADVTLQVKDTDTTMAEVDQVTSDYQPLASACSSVFFVMDQLNLINHFYQFSLKFFLDIFDYIIRQNPNLNEVTDYKDRLNILTNDLFLVTFQRTSRSLLHVDHVMLAVLLAQVKLRTLAGAYDEDEFDFFIGGGDSLIGKTKPENDLQELLNDEQASKINLLSVRVPSFSEIKNVIRTDSDKWRSFLLANQPELDVPLGHNDGLPASIREIRELLIIKCLRPDRLVQATSHFVNAVFNTDLTDLTTYNFQNLVQKEVGPQTPVALCSVPGYDASYRVDNLVSGLGIRCNSVAMGSPEGFRQAEQAITQSARSGQWVLLKNVHLAPGWLTQVEKKLQTLNPTPNFRLFLTMETNPLVPINILRQSRIIMNEPPPGIKANILETLRNISPQSLQNGPVEKMRLYFLLSWFHAVIQERLRFCPLGWSKLYEFNDSDQASALKMIDTWTNRVAKGRSNVDPSTFPWEAIRTLLKESIYGGKVDRDFDQKLLNTFVDKLFTPDAYEINFQLVSEVDDQPGLNIPEGTKLEQFIAWAEKLPEREPTTWLNLPITAEKVIAVAHGSDLLGKLRKMKSLSDDDETVSVNTSEESNQQPAWMRTLMSNCQEWLELLPKVCKRSSIDFVNIVYKDIGQFDTDASRAQDPIFRFFKRESEIGRRLYNTIRCDLDDLISVCKGEMKQTNHLRKLMNDLTKGTVPSHWKIYRVPNSWTITQWVPDFSLRLQQIQRLVGEQNTLSQSTIWFGGLFFPGSYLTATRQESAHRTRISLEELQLELYIDNSEETGFAIDGLYLEGADYEGGKINATNLDPIKLNTCKLKWTERRNHEISNAVSLPVYLNLKDREVVLFSANLSAVDGLSEAEVTQRSICLSASI</sequence>
<dbReference type="PANTHER" id="PTHR46532:SF13">
    <property type="entry name" value="CYTOPLASMIC DYNEIN 1 HEAVY CHAIN 1"/>
    <property type="match status" value="1"/>
</dbReference>
<feature type="domain" description="AAA+ ATPase" evidence="16">
    <location>
        <begin position="937"/>
        <end position="1103"/>
    </location>
</feature>
<dbReference type="Pfam" id="PF12774">
    <property type="entry name" value="AAA_6"/>
    <property type="match status" value="1"/>
</dbReference>
<keyword evidence="12" id="KW-0505">Motor protein</keyword>
<keyword evidence="5" id="KW-0963">Cytoplasm</keyword>
<keyword evidence="9" id="KW-0067">ATP-binding</keyword>
<feature type="coiled-coil region" evidence="15">
    <location>
        <begin position="1439"/>
        <end position="1494"/>
    </location>
</feature>
<dbReference type="FunFam" id="3.40.50.300:FF:000373">
    <property type="entry name" value="Cytoplasmic dynein heavy chain 2"/>
    <property type="match status" value="1"/>
</dbReference>
<evidence type="ECO:0000256" key="1">
    <source>
        <dbReference type="ARBA" id="ARBA00004245"/>
    </source>
</evidence>
<gene>
    <name evidence="18" type="ORF">E3Q01_00146</name>
    <name evidence="17" type="ORF">E3Q10_00126</name>
</gene>
<evidence type="ECO:0000256" key="10">
    <source>
        <dbReference type="ARBA" id="ARBA00023017"/>
    </source>
</evidence>
<dbReference type="SUPFAM" id="SSF52540">
    <property type="entry name" value="P-loop containing nucleoside triphosphate hydrolases"/>
    <property type="match status" value="3"/>
</dbReference>
<dbReference type="Proteomes" id="UP000305647">
    <property type="component" value="Unassembled WGS sequence"/>
</dbReference>
<keyword evidence="10" id="KW-0243">Dynein</keyword>
<dbReference type="FunFam" id="1.10.472.130:FF:000002">
    <property type="entry name" value="Cytoplasmic dynein heavy chain 1"/>
    <property type="match status" value="1"/>
</dbReference>
<dbReference type="FunFam" id="1.10.8.710:FF:000005">
    <property type="entry name" value="Cytoplasmic dynein heavy chain 1"/>
    <property type="match status" value="1"/>
</dbReference>
<dbReference type="Pfam" id="PF12775">
    <property type="entry name" value="AAA_7"/>
    <property type="match status" value="1"/>
</dbReference>
<dbReference type="FunFam" id="1.20.920.30:FF:000001">
    <property type="entry name" value="Cytoplasmic dynein heavy chain 1"/>
    <property type="match status" value="1"/>
</dbReference>
<dbReference type="Pfam" id="PF18199">
    <property type="entry name" value="Dynein_C"/>
    <property type="match status" value="1"/>
</dbReference>
<dbReference type="InterPro" id="IPR003593">
    <property type="entry name" value="AAA+_ATPase"/>
</dbReference>
<dbReference type="InterPro" id="IPR024317">
    <property type="entry name" value="Dynein_heavy_chain_D4_dom"/>
</dbReference>
<evidence type="ECO:0000313" key="19">
    <source>
        <dbReference type="Proteomes" id="UP000305647"/>
    </source>
</evidence>
<dbReference type="InterPro" id="IPR041658">
    <property type="entry name" value="AAA_lid_11"/>
</dbReference>
<dbReference type="InterPro" id="IPR024743">
    <property type="entry name" value="Dynein_HC_stalk"/>
</dbReference>
<feature type="domain" description="AAA+ ATPase" evidence="16">
    <location>
        <begin position="595"/>
        <end position="745"/>
    </location>
</feature>
<dbReference type="Pfam" id="PF12780">
    <property type="entry name" value="AAA_8"/>
    <property type="match status" value="1"/>
</dbReference>
<dbReference type="GO" id="GO:0051959">
    <property type="term" value="F:dynein light intermediate chain binding"/>
    <property type="evidence" value="ECO:0007669"/>
    <property type="project" value="InterPro"/>
</dbReference>
<dbReference type="Proteomes" id="UP000310708">
    <property type="component" value="Unassembled WGS sequence"/>
</dbReference>
<dbReference type="GO" id="GO:0005874">
    <property type="term" value="C:microtubule"/>
    <property type="evidence" value="ECO:0007669"/>
    <property type="project" value="UniProtKB-KW"/>
</dbReference>
<proteinExistence type="inferred from homology"/>
<dbReference type="FunFam" id="1.20.920.20:FF:000002">
    <property type="entry name" value="Cytoplasmic dynein 1 heavy chain"/>
    <property type="match status" value="1"/>
</dbReference>
<dbReference type="Pfam" id="PF18198">
    <property type="entry name" value="AAA_lid_11"/>
    <property type="match status" value="1"/>
</dbReference>
<dbReference type="Pfam" id="PF12777">
    <property type="entry name" value="MT"/>
    <property type="match status" value="1"/>
</dbReference>
<dbReference type="Pfam" id="PF22597">
    <property type="entry name" value="DYN_lid"/>
    <property type="match status" value="1"/>
</dbReference>
<dbReference type="InterPro" id="IPR041466">
    <property type="entry name" value="Dynein_AAA5_ext"/>
</dbReference>
<evidence type="ECO:0000256" key="2">
    <source>
        <dbReference type="ARBA" id="ARBA00008887"/>
    </source>
</evidence>
<dbReference type="InterPro" id="IPR043160">
    <property type="entry name" value="Dynein_C_barrel"/>
</dbReference>
<dbReference type="Gene3D" id="6.10.140.1060">
    <property type="match status" value="1"/>
</dbReference>
<dbReference type="InterPro" id="IPR004273">
    <property type="entry name" value="Dynein_heavy_D6_P-loop"/>
</dbReference>
<name>A0A4T0M9C9_9BASI</name>
<dbReference type="Gene3D" id="1.10.8.720">
    <property type="entry name" value="Region D6 of dynein motor"/>
    <property type="match status" value="1"/>
</dbReference>
<dbReference type="Gene3D" id="1.20.920.20">
    <property type="match status" value="2"/>
</dbReference>
<dbReference type="GO" id="GO:0007097">
    <property type="term" value="P:nuclear migration"/>
    <property type="evidence" value="ECO:0007669"/>
    <property type="project" value="UniProtKB-ARBA"/>
</dbReference>
<dbReference type="InterPro" id="IPR035706">
    <property type="entry name" value="AAA_9"/>
</dbReference>
<evidence type="ECO:0000256" key="13">
    <source>
        <dbReference type="ARBA" id="ARBA00023212"/>
    </source>
</evidence>
<comment type="subcellular location">
    <subcellularLocation>
        <location evidence="1">Cytoplasm</location>
        <location evidence="1">Cytoskeleton</location>
    </subcellularLocation>
</comment>
<dbReference type="InterPro" id="IPR041228">
    <property type="entry name" value="Dynein_C"/>
</dbReference>
<evidence type="ECO:0000313" key="17">
    <source>
        <dbReference type="EMBL" id="TIC34487.1"/>
    </source>
</evidence>
<dbReference type="Gene3D" id="1.20.1270.280">
    <property type="match status" value="1"/>
</dbReference>
<dbReference type="Gene3D" id="1.10.8.710">
    <property type="match status" value="1"/>
</dbReference>
<dbReference type="Pfam" id="PF17852">
    <property type="entry name" value="Dynein_AAA_lid"/>
    <property type="match status" value="1"/>
</dbReference>
<dbReference type="FunFam" id="3.40.50.300:FF:000122">
    <property type="entry name" value="Cytoplasmic dynein 1 heavy chain"/>
    <property type="match status" value="1"/>
</dbReference>
<protein>
    <recommendedName>
        <fullName evidence="4">Dynein heavy chain, cytoplasmic</fullName>
    </recommendedName>
    <alternativeName>
        <fullName evidence="14">Dynein heavy chain, cytosolic</fullName>
    </alternativeName>
</protein>
<dbReference type="InterPro" id="IPR027417">
    <property type="entry name" value="P-loop_NTPase"/>
</dbReference>
<organism evidence="17 19">
    <name type="scientific">Wallemia mellicola</name>
    <dbReference type="NCBI Taxonomy" id="1708541"/>
    <lineage>
        <taxon>Eukaryota</taxon>
        <taxon>Fungi</taxon>
        <taxon>Dikarya</taxon>
        <taxon>Basidiomycota</taxon>
        <taxon>Wallemiomycotina</taxon>
        <taxon>Wallemiomycetes</taxon>
        <taxon>Wallemiales</taxon>
        <taxon>Wallemiaceae</taxon>
        <taxon>Wallemia</taxon>
    </lineage>
</organism>
<evidence type="ECO:0000256" key="12">
    <source>
        <dbReference type="ARBA" id="ARBA00023175"/>
    </source>
</evidence>
<comment type="subunit">
    <text evidence="3">Consists of at least two heavy chains and a number of intermediate and light chains.</text>
</comment>
<dbReference type="InterPro" id="IPR035699">
    <property type="entry name" value="AAA_6"/>
</dbReference>
<dbReference type="FunFam" id="1.20.1270.280:FF:000004">
    <property type="entry name" value="Cytoplasmic dynein heavy chain 2"/>
    <property type="match status" value="1"/>
</dbReference>
<dbReference type="Pfam" id="PF03028">
    <property type="entry name" value="Dynein_heavy"/>
    <property type="match status" value="1"/>
</dbReference>
<evidence type="ECO:0000256" key="4">
    <source>
        <dbReference type="ARBA" id="ARBA00022197"/>
    </source>
</evidence>
<evidence type="ECO:0000256" key="5">
    <source>
        <dbReference type="ARBA" id="ARBA00022490"/>
    </source>
</evidence>